<dbReference type="Gene3D" id="3.30.530.20">
    <property type="match status" value="1"/>
</dbReference>
<protein>
    <submittedName>
        <fullName evidence="3">SRPBCC domain-containing protein</fullName>
    </submittedName>
</protein>
<dbReference type="Proteomes" id="UP000761264">
    <property type="component" value="Unassembled WGS sequence"/>
</dbReference>
<evidence type="ECO:0000259" key="2">
    <source>
        <dbReference type="Pfam" id="PF08327"/>
    </source>
</evidence>
<dbReference type="CDD" id="cd07814">
    <property type="entry name" value="SRPBCC_CalC_Aha1-like"/>
    <property type="match status" value="1"/>
</dbReference>
<name>A0A967F2P0_9PROT</name>
<evidence type="ECO:0000313" key="4">
    <source>
        <dbReference type="Proteomes" id="UP000761264"/>
    </source>
</evidence>
<comment type="similarity">
    <text evidence="1">Belongs to the AHA1 family.</text>
</comment>
<dbReference type="InterPro" id="IPR023393">
    <property type="entry name" value="START-like_dom_sf"/>
</dbReference>
<dbReference type="RefSeq" id="WP_167230267.1">
    <property type="nucleotide sequence ID" value="NZ_JAAQPH010000028.1"/>
</dbReference>
<dbReference type="Pfam" id="PF08327">
    <property type="entry name" value="AHSA1"/>
    <property type="match status" value="1"/>
</dbReference>
<evidence type="ECO:0000256" key="1">
    <source>
        <dbReference type="ARBA" id="ARBA00006817"/>
    </source>
</evidence>
<sequence>MSEAALSRPVVRLSRKLAASPELVFDAWTDPAMVSQWLIPGEMVMAAIEIDLRVGGRFDFVMKGDEPHPHAGVYKVIDRPKKLAFTWSSSATNHQDTLVTVEIKPLGEGSEMTLTHEGFADDAMAALHNGGWNACLEKFVPFVED</sequence>
<reference evidence="3" key="1">
    <citation type="submission" date="2020-03" db="EMBL/GenBank/DDBJ databases">
        <title>Genome of Pelagibius litoralis DSM 21314T.</title>
        <authorList>
            <person name="Wang G."/>
        </authorList>
    </citation>
    <scope>NUCLEOTIDE SEQUENCE</scope>
    <source>
        <strain evidence="3">DSM 21314</strain>
    </source>
</reference>
<keyword evidence="4" id="KW-1185">Reference proteome</keyword>
<accession>A0A967F2P0</accession>
<dbReference type="SUPFAM" id="SSF55961">
    <property type="entry name" value="Bet v1-like"/>
    <property type="match status" value="1"/>
</dbReference>
<comment type="caution">
    <text evidence="3">The sequence shown here is derived from an EMBL/GenBank/DDBJ whole genome shotgun (WGS) entry which is preliminary data.</text>
</comment>
<gene>
    <name evidence="3" type="ORF">HBA54_25185</name>
</gene>
<dbReference type="InterPro" id="IPR013538">
    <property type="entry name" value="ASHA1/2-like_C"/>
</dbReference>
<proteinExistence type="inferred from homology"/>
<dbReference type="EMBL" id="JAAQPH010000028">
    <property type="protein sequence ID" value="NIA71897.1"/>
    <property type="molecule type" value="Genomic_DNA"/>
</dbReference>
<dbReference type="AlphaFoldDB" id="A0A967F2P0"/>
<organism evidence="3 4">
    <name type="scientific">Pelagibius litoralis</name>
    <dbReference type="NCBI Taxonomy" id="374515"/>
    <lineage>
        <taxon>Bacteria</taxon>
        <taxon>Pseudomonadati</taxon>
        <taxon>Pseudomonadota</taxon>
        <taxon>Alphaproteobacteria</taxon>
        <taxon>Rhodospirillales</taxon>
        <taxon>Rhodovibrionaceae</taxon>
        <taxon>Pelagibius</taxon>
    </lineage>
</organism>
<evidence type="ECO:0000313" key="3">
    <source>
        <dbReference type="EMBL" id="NIA71897.1"/>
    </source>
</evidence>
<feature type="domain" description="Activator of Hsp90 ATPase homologue 1/2-like C-terminal" evidence="2">
    <location>
        <begin position="19"/>
        <end position="140"/>
    </location>
</feature>